<evidence type="ECO:0000256" key="9">
    <source>
        <dbReference type="ARBA" id="ARBA00023317"/>
    </source>
</evidence>
<sequence length="117" mass="13546">MKYKPGLHILSEFTSDKMKYLSSSSDCKNLFNGLINGYDLQKVGEVYHDFENGGFTAVICLTESHLSIHTWPEYKLATFDIFLSNYQKDNTEKVQSIYQSVLDFFEGIEQQKTEVIR</sequence>
<evidence type="ECO:0000256" key="7">
    <source>
        <dbReference type="ARBA" id="ARBA00023239"/>
    </source>
</evidence>
<dbReference type="RefSeq" id="WP_074608540.1">
    <property type="nucleotide sequence ID" value="NZ_FNGY01000005.1"/>
</dbReference>
<gene>
    <name evidence="10" type="ORF">SAMN05421820_105297</name>
</gene>
<proteinExistence type="predicted"/>
<dbReference type="GO" id="GO:0005829">
    <property type="term" value="C:cytosol"/>
    <property type="evidence" value="ECO:0007669"/>
    <property type="project" value="TreeGrafter"/>
</dbReference>
<dbReference type="Pfam" id="PF02675">
    <property type="entry name" value="AdoMet_dc"/>
    <property type="match status" value="1"/>
</dbReference>
<evidence type="ECO:0000256" key="8">
    <source>
        <dbReference type="ARBA" id="ARBA00023270"/>
    </source>
</evidence>
<dbReference type="GO" id="GO:0008295">
    <property type="term" value="P:spermidine biosynthetic process"/>
    <property type="evidence" value="ECO:0007669"/>
    <property type="project" value="UniProtKB-KW"/>
</dbReference>
<dbReference type="InterPro" id="IPR003826">
    <property type="entry name" value="AdoMetDC_fam_prok"/>
</dbReference>
<evidence type="ECO:0000256" key="2">
    <source>
        <dbReference type="ARBA" id="ARBA00022793"/>
    </source>
</evidence>
<protein>
    <submittedName>
        <fullName evidence="10">S-adenosylmethionine decarboxylase</fullName>
    </submittedName>
</protein>
<evidence type="ECO:0000256" key="3">
    <source>
        <dbReference type="ARBA" id="ARBA00022813"/>
    </source>
</evidence>
<keyword evidence="5" id="KW-0620">Polyamine biosynthesis</keyword>
<dbReference type="Gene3D" id="3.60.90.10">
    <property type="entry name" value="S-adenosylmethionine decarboxylase"/>
    <property type="match status" value="1"/>
</dbReference>
<reference evidence="11" key="1">
    <citation type="submission" date="2016-10" db="EMBL/GenBank/DDBJ databases">
        <authorList>
            <person name="Varghese N."/>
            <person name="Submissions S."/>
        </authorList>
    </citation>
    <scope>NUCLEOTIDE SEQUENCE [LARGE SCALE GENOMIC DNA]</scope>
    <source>
        <strain evidence="11">DSM 19110</strain>
    </source>
</reference>
<dbReference type="PANTHER" id="PTHR33866">
    <property type="entry name" value="S-ADENOSYLMETHIONINE DECARBOXYLASE PROENZYME"/>
    <property type="match status" value="1"/>
</dbReference>
<dbReference type="InterPro" id="IPR016067">
    <property type="entry name" value="S-AdoMet_deCO2ase_core"/>
</dbReference>
<dbReference type="EMBL" id="FNGY01000005">
    <property type="protein sequence ID" value="SDM88615.1"/>
    <property type="molecule type" value="Genomic_DNA"/>
</dbReference>
<evidence type="ECO:0000256" key="4">
    <source>
        <dbReference type="ARBA" id="ARBA00023066"/>
    </source>
</evidence>
<dbReference type="OrthoDB" id="9793120at2"/>
<accession>A0A1G9WX05</accession>
<dbReference type="AlphaFoldDB" id="A0A1G9WX05"/>
<keyword evidence="3" id="KW-0068">Autocatalytic cleavage</keyword>
<evidence type="ECO:0000256" key="1">
    <source>
        <dbReference type="ARBA" id="ARBA00001928"/>
    </source>
</evidence>
<keyword evidence="9" id="KW-0670">Pyruvate</keyword>
<comment type="cofactor">
    <cofactor evidence="1">
        <name>pyruvate</name>
        <dbReference type="ChEBI" id="CHEBI:15361"/>
    </cofactor>
</comment>
<keyword evidence="7" id="KW-0456">Lyase</keyword>
<keyword evidence="8" id="KW-0704">Schiff base</keyword>
<keyword evidence="6" id="KW-0865">Zymogen</keyword>
<dbReference type="SUPFAM" id="SSF56276">
    <property type="entry name" value="S-adenosylmethionine decarboxylase"/>
    <property type="match status" value="1"/>
</dbReference>
<evidence type="ECO:0000256" key="5">
    <source>
        <dbReference type="ARBA" id="ARBA00023115"/>
    </source>
</evidence>
<evidence type="ECO:0000313" key="10">
    <source>
        <dbReference type="EMBL" id="SDM88615.1"/>
    </source>
</evidence>
<evidence type="ECO:0000313" key="11">
    <source>
        <dbReference type="Proteomes" id="UP000183200"/>
    </source>
</evidence>
<keyword evidence="11" id="KW-1185">Reference proteome</keyword>
<organism evidence="10 11">
    <name type="scientific">Pedobacter steynii</name>
    <dbReference type="NCBI Taxonomy" id="430522"/>
    <lineage>
        <taxon>Bacteria</taxon>
        <taxon>Pseudomonadati</taxon>
        <taxon>Bacteroidota</taxon>
        <taxon>Sphingobacteriia</taxon>
        <taxon>Sphingobacteriales</taxon>
        <taxon>Sphingobacteriaceae</taxon>
        <taxon>Pedobacter</taxon>
    </lineage>
</organism>
<name>A0A1G9WX05_9SPHI</name>
<dbReference type="GO" id="GO:0004014">
    <property type="term" value="F:adenosylmethionine decarboxylase activity"/>
    <property type="evidence" value="ECO:0007669"/>
    <property type="project" value="InterPro"/>
</dbReference>
<dbReference type="PANTHER" id="PTHR33866:SF2">
    <property type="entry name" value="S-ADENOSYLMETHIONINE DECARBOXYLASE PROENZYME"/>
    <property type="match status" value="1"/>
</dbReference>
<dbReference type="Proteomes" id="UP000183200">
    <property type="component" value="Unassembled WGS sequence"/>
</dbReference>
<keyword evidence="4" id="KW-0745">Spermidine biosynthesis</keyword>
<keyword evidence="2" id="KW-0210">Decarboxylase</keyword>
<evidence type="ECO:0000256" key="6">
    <source>
        <dbReference type="ARBA" id="ARBA00023145"/>
    </source>
</evidence>